<evidence type="ECO:0000313" key="4">
    <source>
        <dbReference type="Proteomes" id="UP000268162"/>
    </source>
</evidence>
<dbReference type="Pfam" id="PF16558">
    <property type="entry name" value="AZUL"/>
    <property type="match status" value="1"/>
</dbReference>
<name>A0A4P9ZQR2_9FUNG</name>
<dbReference type="STRING" id="215637.A0A4P9ZQR2"/>
<dbReference type="AlphaFoldDB" id="A0A4P9ZQR2"/>
<keyword evidence="4" id="KW-1185">Reference proteome</keyword>
<dbReference type="Pfam" id="PF21366">
    <property type="entry name" value="TRAFD1-XIAF1_ZnF"/>
    <property type="match status" value="1"/>
</dbReference>
<protein>
    <submittedName>
        <fullName evidence="3">Uncharacterized protein</fullName>
    </submittedName>
</protein>
<organism evidence="3 4">
    <name type="scientific">Dimargaris cristalligena</name>
    <dbReference type="NCBI Taxonomy" id="215637"/>
    <lineage>
        <taxon>Eukaryota</taxon>
        <taxon>Fungi</taxon>
        <taxon>Fungi incertae sedis</taxon>
        <taxon>Zoopagomycota</taxon>
        <taxon>Kickxellomycotina</taxon>
        <taxon>Dimargaritomycetes</taxon>
        <taxon>Dimargaritales</taxon>
        <taxon>Dimargaritaceae</taxon>
        <taxon>Dimargaris</taxon>
    </lineage>
</organism>
<evidence type="ECO:0000313" key="3">
    <source>
        <dbReference type="EMBL" id="RKP35707.1"/>
    </source>
</evidence>
<dbReference type="InterPro" id="IPR032353">
    <property type="entry name" value="AZUL"/>
</dbReference>
<evidence type="ECO:0000259" key="2">
    <source>
        <dbReference type="Pfam" id="PF21366"/>
    </source>
</evidence>
<dbReference type="Gene3D" id="6.10.130.10">
    <property type="entry name" value="Ubiquitin-protein ligase E3A, N-terminal zinc-binding domain (AZUL)"/>
    <property type="match status" value="1"/>
</dbReference>
<evidence type="ECO:0000259" key="1">
    <source>
        <dbReference type="Pfam" id="PF16558"/>
    </source>
</evidence>
<dbReference type="EMBL" id="ML002808">
    <property type="protein sequence ID" value="RKP35707.1"/>
    <property type="molecule type" value="Genomic_DNA"/>
</dbReference>
<dbReference type="InterPro" id="IPR049439">
    <property type="entry name" value="TRAFD1-XIAF1_Znf"/>
</dbReference>
<feature type="domain" description="Ubiquitin-protein ligase E3A N-terminal zinc-binding" evidence="1">
    <location>
        <begin position="116"/>
        <end position="156"/>
    </location>
</feature>
<proteinExistence type="predicted"/>
<dbReference type="InterPro" id="IPR042556">
    <property type="entry name" value="AZUL_sf"/>
</dbReference>
<accession>A0A4P9ZQR2</accession>
<sequence length="273" mass="29868">MIICRYCHTLTPQGPPSEDLRDKLSGLHEHESYCGNRTIPCTQCQKNVKLKEVATHMRWHHIQRQNQPLPLQLCANPNCLRPRALGASANLLDLCALCFGPFWSSAHDPDHRKLIQRVAEALHRQLTHGCGNSWCQNPMCATGTNSGPMDPTTAAVRIRPNVEQVVQLLHRGGPALAPARNRPGEGGKQSLCARDGPLQLCVDETTTRQVLLVNALAAEVQPRSSDQSLTGYPIEWLAKAVISAGSDLVSAKRWLLMHAPKPVLTNEALGASS</sequence>
<dbReference type="Proteomes" id="UP000268162">
    <property type="component" value="Unassembled WGS sequence"/>
</dbReference>
<feature type="domain" description="TRAFD1/XAF1 zinc finger" evidence="2">
    <location>
        <begin position="26"/>
        <end position="57"/>
    </location>
</feature>
<reference evidence="4" key="1">
    <citation type="journal article" date="2018" name="Nat. Microbiol.">
        <title>Leveraging single-cell genomics to expand the fungal tree of life.</title>
        <authorList>
            <person name="Ahrendt S.R."/>
            <person name="Quandt C.A."/>
            <person name="Ciobanu D."/>
            <person name="Clum A."/>
            <person name="Salamov A."/>
            <person name="Andreopoulos B."/>
            <person name="Cheng J.F."/>
            <person name="Woyke T."/>
            <person name="Pelin A."/>
            <person name="Henrissat B."/>
            <person name="Reynolds N.K."/>
            <person name="Benny G.L."/>
            <person name="Smith M.E."/>
            <person name="James T.Y."/>
            <person name="Grigoriev I.V."/>
        </authorList>
    </citation>
    <scope>NUCLEOTIDE SEQUENCE [LARGE SCALE GENOMIC DNA]</scope>
    <source>
        <strain evidence="4">RSA 468</strain>
    </source>
</reference>
<gene>
    <name evidence="3" type="ORF">BJ085DRAFT_39552</name>
</gene>